<evidence type="ECO:0000259" key="2">
    <source>
        <dbReference type="PROSITE" id="PS50835"/>
    </source>
</evidence>
<dbReference type="SUPFAM" id="SSF48726">
    <property type="entry name" value="Immunoglobulin"/>
    <property type="match status" value="3"/>
</dbReference>
<protein>
    <recommendedName>
        <fullName evidence="2">Ig-like domain-containing protein</fullName>
    </recommendedName>
</protein>
<dbReference type="PANTHER" id="PTHR46013:SF4">
    <property type="entry name" value="B-CELL RECEPTOR CD22-RELATED"/>
    <property type="match status" value="1"/>
</dbReference>
<dbReference type="PROSITE" id="PS50835">
    <property type="entry name" value="IG_LIKE"/>
    <property type="match status" value="1"/>
</dbReference>
<dbReference type="SMART" id="SM00409">
    <property type="entry name" value="IG"/>
    <property type="match status" value="3"/>
</dbReference>
<dbReference type="Pfam" id="PF13895">
    <property type="entry name" value="Ig_2"/>
    <property type="match status" value="2"/>
</dbReference>
<dbReference type="InterPro" id="IPR036179">
    <property type="entry name" value="Ig-like_dom_sf"/>
</dbReference>
<dbReference type="AlphaFoldDB" id="A0A8C7DFE1"/>
<reference evidence="3" key="1">
    <citation type="submission" date="2025-08" db="UniProtKB">
        <authorList>
            <consortium name="Ensembl"/>
        </authorList>
    </citation>
    <scope>IDENTIFICATION</scope>
</reference>
<reference evidence="3" key="2">
    <citation type="submission" date="2025-09" db="UniProtKB">
        <authorList>
            <consortium name="Ensembl"/>
        </authorList>
    </citation>
    <scope>IDENTIFICATION</scope>
</reference>
<keyword evidence="4" id="KW-1185">Reference proteome</keyword>
<dbReference type="InterPro" id="IPR003599">
    <property type="entry name" value="Ig_sub"/>
</dbReference>
<evidence type="ECO:0000256" key="1">
    <source>
        <dbReference type="SAM" id="Phobius"/>
    </source>
</evidence>
<keyword evidence="1" id="KW-0472">Membrane</keyword>
<keyword evidence="1" id="KW-1133">Transmembrane helix</keyword>
<sequence>FSTLCSTALPLHSPALCLHGNCWDVTHQHKTICAFAGTNIELRCNYTYPSNQTITDTIWSKSGVKYLDNDRIEYRGKKENDCTLRITDLRESDSGYYTFSLETQGVPKYSDPFGVNLSVTNLQVEVTPPVANEGDLVIISCMTSCPNFSDLLLYKNNVSATGKSKTMILDAVSSKDAGRYFCVVRGFEDFPSLAATLVVRYGPKNTSVSVSGEIDEGSLVTLTCSSDANPPVKSYTWYMRNGTEVSVLQTGAGRDKYIIPNVSLGDKTQYYCRAENKMGAQNSTALDLNTGVFFPVSVLASGILMFVMGLRSMGLRVVVGDGG</sequence>
<accession>A0A8C7DFE1</accession>
<organism evidence="3 4">
    <name type="scientific">Oncorhynchus kisutch</name>
    <name type="common">Coho salmon</name>
    <name type="synonym">Salmo kisutch</name>
    <dbReference type="NCBI Taxonomy" id="8019"/>
    <lineage>
        <taxon>Eukaryota</taxon>
        <taxon>Metazoa</taxon>
        <taxon>Chordata</taxon>
        <taxon>Craniata</taxon>
        <taxon>Vertebrata</taxon>
        <taxon>Euteleostomi</taxon>
        <taxon>Actinopterygii</taxon>
        <taxon>Neopterygii</taxon>
        <taxon>Teleostei</taxon>
        <taxon>Protacanthopterygii</taxon>
        <taxon>Salmoniformes</taxon>
        <taxon>Salmonidae</taxon>
        <taxon>Salmoninae</taxon>
        <taxon>Oncorhynchus</taxon>
    </lineage>
</organism>
<dbReference type="Pfam" id="PF07686">
    <property type="entry name" value="V-set"/>
    <property type="match status" value="1"/>
</dbReference>
<dbReference type="InterPro" id="IPR013783">
    <property type="entry name" value="Ig-like_fold"/>
</dbReference>
<feature type="transmembrane region" description="Helical" evidence="1">
    <location>
        <begin position="292"/>
        <end position="310"/>
    </location>
</feature>
<dbReference type="Ensembl" id="ENSOKIT00005020782.1">
    <property type="protein sequence ID" value="ENSOKIP00005019496.1"/>
    <property type="gene ID" value="ENSOKIG00005008619.1"/>
</dbReference>
<dbReference type="GeneTree" id="ENSGT01010000222294"/>
<keyword evidence="1" id="KW-0812">Transmembrane</keyword>
<name>A0A8C7DFE1_ONCKI</name>
<dbReference type="PANTHER" id="PTHR46013">
    <property type="entry name" value="VASCULAR CELL ADHESION MOLECULE 1"/>
    <property type="match status" value="1"/>
</dbReference>
<dbReference type="InterPro" id="IPR003598">
    <property type="entry name" value="Ig_sub2"/>
</dbReference>
<dbReference type="InterPro" id="IPR013106">
    <property type="entry name" value="Ig_V-set"/>
</dbReference>
<dbReference type="InterPro" id="IPR007110">
    <property type="entry name" value="Ig-like_dom"/>
</dbReference>
<dbReference type="Gene3D" id="2.60.40.10">
    <property type="entry name" value="Immunoglobulins"/>
    <property type="match status" value="3"/>
</dbReference>
<evidence type="ECO:0000313" key="3">
    <source>
        <dbReference type="Ensembl" id="ENSOKIP00005019496.1"/>
    </source>
</evidence>
<proteinExistence type="predicted"/>
<feature type="domain" description="Ig-like" evidence="2">
    <location>
        <begin position="203"/>
        <end position="289"/>
    </location>
</feature>
<evidence type="ECO:0000313" key="4">
    <source>
        <dbReference type="Proteomes" id="UP000694557"/>
    </source>
</evidence>
<dbReference type="SMART" id="SM00408">
    <property type="entry name" value="IGc2"/>
    <property type="match status" value="3"/>
</dbReference>
<dbReference type="Proteomes" id="UP000694557">
    <property type="component" value="Unassembled WGS sequence"/>
</dbReference>